<dbReference type="RefSeq" id="WP_246295909.1">
    <property type="nucleotide sequence ID" value="NZ_BAAATH010000025.1"/>
</dbReference>
<accession>A0A640S8J2</accession>
<reference evidence="1 2" key="1">
    <citation type="submission" date="2019-12" db="EMBL/GenBank/DDBJ databases">
        <title>Whole genome shotgun sequence of Streptomyces caniferus NBRC 15389.</title>
        <authorList>
            <person name="Ichikawa N."/>
            <person name="Kimura A."/>
            <person name="Kitahashi Y."/>
            <person name="Komaki H."/>
            <person name="Tamura T."/>
        </authorList>
    </citation>
    <scope>NUCLEOTIDE SEQUENCE [LARGE SCALE GENOMIC DNA]</scope>
    <source>
        <strain evidence="1 2">NBRC 15389</strain>
    </source>
</reference>
<sequence length="81" mass="8789">MSEHVTPEAAEQLVQDVSSLYAEQIIIERRAAAPDQERLKALKEQLAACAADREALQDAGPEEVAEIAARYAARARELGGQ</sequence>
<proteinExistence type="predicted"/>
<protein>
    <submittedName>
        <fullName evidence="1">Uncharacterized protein</fullName>
    </submittedName>
</protein>
<dbReference type="AlphaFoldDB" id="A0A640S8J2"/>
<gene>
    <name evidence="1" type="ORF">Scani_33820</name>
</gene>
<organism evidence="1 2">
    <name type="scientific">Streptomyces caniferus</name>
    <dbReference type="NCBI Taxonomy" id="285557"/>
    <lineage>
        <taxon>Bacteria</taxon>
        <taxon>Bacillati</taxon>
        <taxon>Actinomycetota</taxon>
        <taxon>Actinomycetes</taxon>
        <taxon>Kitasatosporales</taxon>
        <taxon>Streptomycetaceae</taxon>
        <taxon>Streptomyces</taxon>
    </lineage>
</organism>
<comment type="caution">
    <text evidence="1">The sequence shown here is derived from an EMBL/GenBank/DDBJ whole genome shotgun (WGS) entry which is preliminary data.</text>
</comment>
<dbReference type="Proteomes" id="UP000435837">
    <property type="component" value="Unassembled WGS sequence"/>
</dbReference>
<dbReference type="EMBL" id="BLIN01000004">
    <property type="protein sequence ID" value="GFE07114.1"/>
    <property type="molecule type" value="Genomic_DNA"/>
</dbReference>
<name>A0A640S8J2_9ACTN</name>
<evidence type="ECO:0000313" key="2">
    <source>
        <dbReference type="Proteomes" id="UP000435837"/>
    </source>
</evidence>
<evidence type="ECO:0000313" key="1">
    <source>
        <dbReference type="EMBL" id="GFE07114.1"/>
    </source>
</evidence>